<accession>A0AAQ4CV72</accession>
<dbReference type="Gene3D" id="3.40.50.10540">
    <property type="entry name" value="Crotonobetainyl-coa:carnitine coa-transferase, domain 1"/>
    <property type="match status" value="1"/>
</dbReference>
<dbReference type="Pfam" id="PF02515">
    <property type="entry name" value="CoA_transf_3"/>
    <property type="match status" value="1"/>
</dbReference>
<dbReference type="AlphaFoldDB" id="A0AAQ4CV72"/>
<dbReference type="KEGG" id="scas:SACC_27200"/>
<evidence type="ECO:0000313" key="2">
    <source>
        <dbReference type="EMBL" id="BDB99703.1"/>
    </source>
</evidence>
<dbReference type="PANTHER" id="PTHR48207:SF3">
    <property type="entry name" value="SUCCINATE--HYDROXYMETHYLGLUTARATE COA-TRANSFERASE"/>
    <property type="match status" value="1"/>
</dbReference>
<name>A0AAQ4CV72_9CREN</name>
<evidence type="ECO:0000313" key="3">
    <source>
        <dbReference type="Proteomes" id="UP001319921"/>
    </source>
</evidence>
<dbReference type="InterPro" id="IPR023606">
    <property type="entry name" value="CoA-Trfase_III_dom_1_sf"/>
</dbReference>
<dbReference type="GO" id="GO:0008410">
    <property type="term" value="F:CoA-transferase activity"/>
    <property type="evidence" value="ECO:0007669"/>
    <property type="project" value="TreeGrafter"/>
</dbReference>
<dbReference type="SUPFAM" id="SSF89796">
    <property type="entry name" value="CoA-transferase family III (CaiB/BaiF)"/>
    <property type="match status" value="1"/>
</dbReference>
<dbReference type="InterPro" id="IPR044855">
    <property type="entry name" value="CoA-Trfase_III_dom3_sf"/>
</dbReference>
<dbReference type="Proteomes" id="UP001319921">
    <property type="component" value="Chromosome"/>
</dbReference>
<dbReference type="Gene3D" id="3.30.1540.10">
    <property type="entry name" value="formyl-coa transferase, domain 3"/>
    <property type="match status" value="1"/>
</dbReference>
<reference evidence="2 3" key="1">
    <citation type="journal article" date="2022" name="Microbiol. Resour. Announc.">
        <title>Complete Genome Sequence of the Hyperthermophilic and Acidophilic Archaeon Saccharolobus caldissimus Strain HS-3T.</title>
        <authorList>
            <person name="Sakai H.D."/>
            <person name="Kurosawa N."/>
        </authorList>
    </citation>
    <scope>NUCLEOTIDE SEQUENCE [LARGE SCALE GENOMIC DNA]</scope>
    <source>
        <strain evidence="2 3">JCM32116</strain>
    </source>
</reference>
<gene>
    <name evidence="2" type="ORF">SACC_27200</name>
</gene>
<dbReference type="InterPro" id="IPR003673">
    <property type="entry name" value="CoA-Trfase_fam_III"/>
</dbReference>
<proteinExistence type="predicted"/>
<keyword evidence="3" id="KW-1185">Reference proteome</keyword>
<dbReference type="InterPro" id="IPR050483">
    <property type="entry name" value="CoA-transferase_III_domain"/>
</dbReference>
<dbReference type="GeneID" id="68867441"/>
<sequence>MLKGIKVLELGNNISAPLVGQILADLGSEVIKVEPLTGDERRKIKPEINGVGVYFASTNRGKKSIAINLKSDEGYNIFKRLVADANVLITNYRPSALKRLKIDYENVLKMNSKIIYCSITGFGNYSPEAEKPAYDAVILALSGLMDMTGEENGPPVKFATSISDITTALLATIAILAALHRGGPEFIDVPMLQSQFYLTLEDAYMYLNTGLIPKRMGSSHRYVVPYQVFKTSDGYIFVGVFTDKQYSNLCKALNREDLLKFDTLSKRLENREYISNELQKIFISNSREYWVDLLTKYDIPVAPVLNLGEAFNKYGKELVYEISGIKYIEFPINFEKYSKDNYKLKAPRLGEHTKEILLKLGFNEMEIKELADRNIIFMQNN</sequence>
<evidence type="ECO:0000256" key="1">
    <source>
        <dbReference type="ARBA" id="ARBA00022679"/>
    </source>
</evidence>
<keyword evidence="1 2" id="KW-0808">Transferase</keyword>
<organism evidence="2 3">
    <name type="scientific">Saccharolobus caldissimus</name>
    <dbReference type="NCBI Taxonomy" id="1702097"/>
    <lineage>
        <taxon>Archaea</taxon>
        <taxon>Thermoproteota</taxon>
        <taxon>Thermoprotei</taxon>
        <taxon>Sulfolobales</taxon>
        <taxon>Sulfolobaceae</taxon>
        <taxon>Saccharolobus</taxon>
    </lineage>
</organism>
<protein>
    <submittedName>
        <fullName evidence="2">CoA transferase</fullName>
    </submittedName>
</protein>
<dbReference type="RefSeq" id="WP_229570156.1">
    <property type="nucleotide sequence ID" value="NZ_AP025226.1"/>
</dbReference>
<dbReference type="PANTHER" id="PTHR48207">
    <property type="entry name" value="SUCCINATE--HYDROXYMETHYLGLUTARATE COA-TRANSFERASE"/>
    <property type="match status" value="1"/>
</dbReference>
<dbReference type="EMBL" id="AP025226">
    <property type="protein sequence ID" value="BDB99703.1"/>
    <property type="molecule type" value="Genomic_DNA"/>
</dbReference>